<dbReference type="CDD" id="cd08422">
    <property type="entry name" value="PBP2_CrgA_like"/>
    <property type="match status" value="1"/>
</dbReference>
<evidence type="ECO:0000256" key="3">
    <source>
        <dbReference type="ARBA" id="ARBA00023125"/>
    </source>
</evidence>
<proteinExistence type="inferred from homology"/>
<dbReference type="InterPro" id="IPR036388">
    <property type="entry name" value="WH-like_DNA-bd_sf"/>
</dbReference>
<dbReference type="InterPro" id="IPR000847">
    <property type="entry name" value="LysR_HTH_N"/>
</dbReference>
<dbReference type="Pfam" id="PF03466">
    <property type="entry name" value="LysR_substrate"/>
    <property type="match status" value="1"/>
</dbReference>
<feature type="domain" description="HTH lysR-type" evidence="5">
    <location>
        <begin position="13"/>
        <end position="63"/>
    </location>
</feature>
<dbReference type="PROSITE" id="PS50931">
    <property type="entry name" value="HTH_LYSR"/>
    <property type="match status" value="1"/>
</dbReference>
<dbReference type="Pfam" id="PF00126">
    <property type="entry name" value="HTH_1"/>
    <property type="match status" value="1"/>
</dbReference>
<comment type="similarity">
    <text evidence="1">Belongs to the LysR transcriptional regulatory family.</text>
</comment>
<name>A0A2T9IYU5_9CAUL</name>
<comment type="caution">
    <text evidence="6">The sequence shown here is derived from an EMBL/GenBank/DDBJ whole genome shotgun (WGS) entry which is preliminary data.</text>
</comment>
<accession>A0A2T9IYU5</accession>
<dbReference type="InterPro" id="IPR005119">
    <property type="entry name" value="LysR_subst-bd"/>
</dbReference>
<keyword evidence="2" id="KW-0805">Transcription regulation</keyword>
<dbReference type="AlphaFoldDB" id="A0A2T9IYU5"/>
<organism evidence="6 7">
    <name type="scientific">Caulobacter radicis</name>
    <dbReference type="NCBI Taxonomy" id="2172650"/>
    <lineage>
        <taxon>Bacteria</taxon>
        <taxon>Pseudomonadati</taxon>
        <taxon>Pseudomonadota</taxon>
        <taxon>Alphaproteobacteria</taxon>
        <taxon>Caulobacterales</taxon>
        <taxon>Caulobacteraceae</taxon>
        <taxon>Caulobacter</taxon>
    </lineage>
</organism>
<reference evidence="6 7" key="1">
    <citation type="submission" date="2018-04" db="EMBL/GenBank/DDBJ databases">
        <title>The genome sequence of Caulobacter sp. 736.</title>
        <authorList>
            <person name="Gao J."/>
            <person name="Sun J."/>
        </authorList>
    </citation>
    <scope>NUCLEOTIDE SEQUENCE [LARGE SCALE GENOMIC DNA]</scope>
    <source>
        <strain evidence="6 7">736</strain>
    </source>
</reference>
<dbReference type="FunFam" id="1.10.10.10:FF:000001">
    <property type="entry name" value="LysR family transcriptional regulator"/>
    <property type="match status" value="1"/>
</dbReference>
<gene>
    <name evidence="6" type="ORF">DDF65_22595</name>
</gene>
<dbReference type="Gene3D" id="1.10.10.10">
    <property type="entry name" value="Winged helix-like DNA-binding domain superfamily/Winged helix DNA-binding domain"/>
    <property type="match status" value="1"/>
</dbReference>
<evidence type="ECO:0000256" key="1">
    <source>
        <dbReference type="ARBA" id="ARBA00009437"/>
    </source>
</evidence>
<evidence type="ECO:0000313" key="7">
    <source>
        <dbReference type="Proteomes" id="UP000244913"/>
    </source>
</evidence>
<dbReference type="PANTHER" id="PTHR30537:SF5">
    <property type="entry name" value="HTH-TYPE TRANSCRIPTIONAL ACTIVATOR TTDR-RELATED"/>
    <property type="match status" value="1"/>
</dbReference>
<dbReference type="SUPFAM" id="SSF46785">
    <property type="entry name" value="Winged helix' DNA-binding domain"/>
    <property type="match status" value="1"/>
</dbReference>
<dbReference type="GO" id="GO:0003677">
    <property type="term" value="F:DNA binding"/>
    <property type="evidence" value="ECO:0007669"/>
    <property type="project" value="UniProtKB-KW"/>
</dbReference>
<evidence type="ECO:0000256" key="2">
    <source>
        <dbReference type="ARBA" id="ARBA00023015"/>
    </source>
</evidence>
<evidence type="ECO:0000313" key="6">
    <source>
        <dbReference type="EMBL" id="PVM72366.1"/>
    </source>
</evidence>
<protein>
    <submittedName>
        <fullName evidence="6">LysR family transcriptional regulator</fullName>
    </submittedName>
</protein>
<dbReference type="Gene3D" id="3.40.190.290">
    <property type="match status" value="1"/>
</dbReference>
<dbReference type="GO" id="GO:0003700">
    <property type="term" value="F:DNA-binding transcription factor activity"/>
    <property type="evidence" value="ECO:0007669"/>
    <property type="project" value="InterPro"/>
</dbReference>
<keyword evidence="3" id="KW-0238">DNA-binding</keyword>
<dbReference type="InterPro" id="IPR036390">
    <property type="entry name" value="WH_DNA-bd_sf"/>
</dbReference>
<evidence type="ECO:0000256" key="4">
    <source>
        <dbReference type="ARBA" id="ARBA00023163"/>
    </source>
</evidence>
<dbReference type="InterPro" id="IPR058163">
    <property type="entry name" value="LysR-type_TF_proteobact-type"/>
</dbReference>
<dbReference type="Proteomes" id="UP000244913">
    <property type="component" value="Unassembled WGS sequence"/>
</dbReference>
<evidence type="ECO:0000259" key="5">
    <source>
        <dbReference type="PROSITE" id="PS50931"/>
    </source>
</evidence>
<keyword evidence="7" id="KW-1185">Reference proteome</keyword>
<dbReference type="EMBL" id="QDKP01000063">
    <property type="protein sequence ID" value="PVM72366.1"/>
    <property type="molecule type" value="Genomic_DNA"/>
</dbReference>
<sequence>MAFDGRLISGVSVFVAVVDTGTFLKAGDVLGLTKSGVSRAIARLETRLNLILFDRGARGVSLTREGRSFYERMAPLLDGFKDVADEISRGRSQVQGRIRVNCDTVFGNLLLAPRLGALLDRFPRLSVELVSTEQPVDLLAERFDLAIRFGPPETFGAVVRPLMAMPIATCAAPSYLARKGVPASPEELCAGDHDFVRLLEPSSSRPTPWRFRRDGELRTFDPARRLMVNHPLGLRSSMLGGAGIGQLLDFMVREDLRSGALVRLFDGWEEEPLVAYVYLPSHGRAAPAVEALVQFAEDIAEAQGPDLVALGALQHGATRSPQPAVV</sequence>
<dbReference type="SUPFAM" id="SSF53850">
    <property type="entry name" value="Periplasmic binding protein-like II"/>
    <property type="match status" value="1"/>
</dbReference>
<dbReference type="PANTHER" id="PTHR30537">
    <property type="entry name" value="HTH-TYPE TRANSCRIPTIONAL REGULATOR"/>
    <property type="match status" value="1"/>
</dbReference>
<keyword evidence="4" id="KW-0804">Transcription</keyword>